<evidence type="ECO:0000256" key="2">
    <source>
        <dbReference type="ARBA" id="ARBA00022692"/>
    </source>
</evidence>
<keyword evidence="7" id="KW-1185">Reference proteome</keyword>
<keyword evidence="3 5" id="KW-1133">Transmembrane helix</keyword>
<keyword evidence="6" id="KW-0808">Transferase</keyword>
<dbReference type="Pfam" id="PF04140">
    <property type="entry name" value="ICMT"/>
    <property type="match status" value="1"/>
</dbReference>
<dbReference type="EMBL" id="JARGYC010000122">
    <property type="protein sequence ID" value="MDF0603711.1"/>
    <property type="molecule type" value="Genomic_DNA"/>
</dbReference>
<protein>
    <submittedName>
        <fullName evidence="6">Isoprenylcysteine carboxyl methyltransferase family protein</fullName>
    </submittedName>
</protein>
<evidence type="ECO:0000313" key="7">
    <source>
        <dbReference type="Proteomes" id="UP001220964"/>
    </source>
</evidence>
<evidence type="ECO:0000256" key="5">
    <source>
        <dbReference type="SAM" id="Phobius"/>
    </source>
</evidence>
<dbReference type="GO" id="GO:0004671">
    <property type="term" value="F:protein C-terminal S-isoprenylcysteine carboxyl O-methyltransferase activity"/>
    <property type="evidence" value="ECO:0007669"/>
    <property type="project" value="InterPro"/>
</dbReference>
<feature type="transmembrane region" description="Helical" evidence="5">
    <location>
        <begin position="123"/>
        <end position="149"/>
    </location>
</feature>
<keyword evidence="6" id="KW-0489">Methyltransferase</keyword>
<dbReference type="GO" id="GO:0016020">
    <property type="term" value="C:membrane"/>
    <property type="evidence" value="ECO:0007669"/>
    <property type="project" value="UniProtKB-SubCell"/>
</dbReference>
<reference evidence="6" key="1">
    <citation type="submission" date="2023-03" db="EMBL/GenBank/DDBJ databases">
        <title>Multiphase analysis and comparison of six strains from genera Psychromarinibacter, Lutimaribacter, and Maritimibacter, including a novel species: Psychromarinibacter sediminicola sp. nov.</title>
        <authorList>
            <person name="Wang Y.-H."/>
            <person name="Ye M.-Q."/>
            <person name="Du Z.-J."/>
        </authorList>
    </citation>
    <scope>NUCLEOTIDE SEQUENCE</scope>
    <source>
        <strain evidence="6">C21-152</strain>
    </source>
</reference>
<evidence type="ECO:0000313" key="6">
    <source>
        <dbReference type="EMBL" id="MDF0603711.1"/>
    </source>
</evidence>
<dbReference type="AlphaFoldDB" id="A0AAE3NWS0"/>
<name>A0AAE3NWS0_9RHOB</name>
<dbReference type="InterPro" id="IPR007269">
    <property type="entry name" value="ICMT_MeTrfase"/>
</dbReference>
<comment type="caution">
    <text evidence="6">The sequence shown here is derived from an EMBL/GenBank/DDBJ whole genome shotgun (WGS) entry which is preliminary data.</text>
</comment>
<evidence type="ECO:0000256" key="4">
    <source>
        <dbReference type="ARBA" id="ARBA00023136"/>
    </source>
</evidence>
<dbReference type="Gene3D" id="1.20.120.1630">
    <property type="match status" value="1"/>
</dbReference>
<accession>A0AAE3NWS0</accession>
<gene>
    <name evidence="6" type="ORF">P1J78_23595</name>
</gene>
<sequence length="175" mass="19616">MVAYTLLILATAVERLAEMIVARRNAAWSRMQGGREFGAGHYPWMVALHTGFLVACVAEVWLLQRAFLPWLGFPMLAVAIAAQVLRWWCIVSLGRMWNTRVIVIPGHQRLRRGPYRFLNHPNYVAVVAEGVALPLIHSAYLSAVTFSILNAALLRVRIGYEVEALALLRHDDSLG</sequence>
<evidence type="ECO:0000256" key="3">
    <source>
        <dbReference type="ARBA" id="ARBA00022989"/>
    </source>
</evidence>
<keyword evidence="4 5" id="KW-0472">Membrane</keyword>
<comment type="subcellular location">
    <subcellularLocation>
        <location evidence="1">Membrane</location>
        <topology evidence="1">Multi-pass membrane protein</topology>
    </subcellularLocation>
</comment>
<organism evidence="6 7">
    <name type="scientific">Psychromarinibacter sediminicola</name>
    <dbReference type="NCBI Taxonomy" id="3033385"/>
    <lineage>
        <taxon>Bacteria</taxon>
        <taxon>Pseudomonadati</taxon>
        <taxon>Pseudomonadota</taxon>
        <taxon>Alphaproteobacteria</taxon>
        <taxon>Rhodobacterales</taxon>
        <taxon>Paracoccaceae</taxon>
        <taxon>Psychromarinibacter</taxon>
    </lineage>
</organism>
<feature type="transmembrane region" description="Helical" evidence="5">
    <location>
        <begin position="70"/>
        <end position="88"/>
    </location>
</feature>
<dbReference type="Proteomes" id="UP001220964">
    <property type="component" value="Unassembled WGS sequence"/>
</dbReference>
<proteinExistence type="predicted"/>
<keyword evidence="2 5" id="KW-0812">Transmembrane</keyword>
<feature type="transmembrane region" description="Helical" evidence="5">
    <location>
        <begin position="41"/>
        <end position="63"/>
    </location>
</feature>
<evidence type="ECO:0000256" key="1">
    <source>
        <dbReference type="ARBA" id="ARBA00004141"/>
    </source>
</evidence>
<dbReference type="GO" id="GO:0032259">
    <property type="term" value="P:methylation"/>
    <property type="evidence" value="ECO:0007669"/>
    <property type="project" value="UniProtKB-KW"/>
</dbReference>